<dbReference type="AlphaFoldDB" id="A0A1F5VEJ4"/>
<organism evidence="1 2">
    <name type="scientific">Candidatus Fischerbacteria bacterium RBG_13_37_8</name>
    <dbReference type="NCBI Taxonomy" id="1817863"/>
    <lineage>
        <taxon>Bacteria</taxon>
        <taxon>Candidatus Fischeribacteriota</taxon>
    </lineage>
</organism>
<reference evidence="1 2" key="1">
    <citation type="journal article" date="2016" name="Nat. Commun.">
        <title>Thousands of microbial genomes shed light on interconnected biogeochemical processes in an aquifer system.</title>
        <authorList>
            <person name="Anantharaman K."/>
            <person name="Brown C.T."/>
            <person name="Hug L.A."/>
            <person name="Sharon I."/>
            <person name="Castelle C.J."/>
            <person name="Probst A.J."/>
            <person name="Thomas B.C."/>
            <person name="Singh A."/>
            <person name="Wilkins M.J."/>
            <person name="Karaoz U."/>
            <person name="Brodie E.L."/>
            <person name="Williams K.H."/>
            <person name="Hubbard S.S."/>
            <person name="Banfield J.F."/>
        </authorList>
    </citation>
    <scope>NUCLEOTIDE SEQUENCE [LARGE SCALE GENOMIC DNA]</scope>
</reference>
<proteinExistence type="predicted"/>
<dbReference type="Proteomes" id="UP000178943">
    <property type="component" value="Unassembled WGS sequence"/>
</dbReference>
<comment type="caution">
    <text evidence="1">The sequence shown here is derived from an EMBL/GenBank/DDBJ whole genome shotgun (WGS) entry which is preliminary data.</text>
</comment>
<evidence type="ECO:0000313" key="2">
    <source>
        <dbReference type="Proteomes" id="UP000178943"/>
    </source>
</evidence>
<accession>A0A1F5VEJ4</accession>
<gene>
    <name evidence="1" type="ORF">A2Y62_20640</name>
</gene>
<sequence length="84" mass="9886">MDNHSELYFSMIFEFNNGDGVVASLQYCRKRLDCINPHCRKKTPLSIKLDLSSFDKQKYEVMSYYPICSHCLYKNMPILAKYCS</sequence>
<protein>
    <submittedName>
        <fullName evidence="1">Uncharacterized protein</fullName>
    </submittedName>
</protein>
<dbReference type="STRING" id="1817863.A2Y62_20640"/>
<evidence type="ECO:0000313" key="1">
    <source>
        <dbReference type="EMBL" id="OGF61826.1"/>
    </source>
</evidence>
<dbReference type="EMBL" id="MFGW01000187">
    <property type="protein sequence ID" value="OGF61826.1"/>
    <property type="molecule type" value="Genomic_DNA"/>
</dbReference>
<name>A0A1F5VEJ4_9BACT</name>